<geneLocation type="plasmid" evidence="1">
    <name>pAoF64/95</name>
</geneLocation>
<protein>
    <submittedName>
        <fullName evidence="1">Uncharacterized protein</fullName>
    </submittedName>
</protein>
<dbReference type="EMBL" id="JX683454">
    <property type="protein sequence ID" value="AFX65573.1"/>
    <property type="molecule type" value="Genomic_DNA"/>
</dbReference>
<sequence>MARLISESCISMIVYRLPPTLRKLHSHSRFSSEMGANGPSNFEGQETVLWPRDRDAYLLRLHQPASSLTIGTCDLRRHSSRLSQAPS</sequence>
<name>K7X7E6_AGRTU</name>
<proteinExistence type="predicted"/>
<keyword evidence="1" id="KW-0614">Plasmid</keyword>
<organism evidence="1">
    <name type="scientific">Agrobacterium tumefaciens</name>
    <dbReference type="NCBI Taxonomy" id="358"/>
    <lineage>
        <taxon>Bacteria</taxon>
        <taxon>Pseudomonadati</taxon>
        <taxon>Pseudomonadota</taxon>
        <taxon>Alphaproteobacteria</taxon>
        <taxon>Hyphomicrobiales</taxon>
        <taxon>Rhizobiaceae</taxon>
        <taxon>Rhizobium/Agrobacterium group</taxon>
        <taxon>Agrobacterium</taxon>
        <taxon>Agrobacterium tumefaciens complex</taxon>
    </lineage>
</organism>
<accession>K7X7E6</accession>
<evidence type="ECO:0000313" key="1">
    <source>
        <dbReference type="EMBL" id="AFX65573.1"/>
    </source>
</evidence>
<reference evidence="1" key="1">
    <citation type="journal article" date="2014" name="J. Bacteriol.">
        <title>Quorum-dependent mannopine-inducible conjugative transfer of an Agrobacterium opine-catabolic plasmid.</title>
        <authorList>
            <person name="Wetzel M.E."/>
            <person name="Kim K.S."/>
            <person name="Miller M."/>
            <person name="Olsen G.J."/>
            <person name="Farrand S.K."/>
        </authorList>
    </citation>
    <scope>NUCLEOTIDE SEQUENCE</scope>
    <source>
        <strain evidence="1">F64/95</strain>
        <plasmid evidence="1">pAoF64/95</plasmid>
    </source>
</reference>
<dbReference type="AlphaFoldDB" id="K7X7E6"/>